<evidence type="ECO:0000313" key="2">
    <source>
        <dbReference type="Proteomes" id="UP000182190"/>
    </source>
</evidence>
<name>A0A7Z9BVB8_9CYAN</name>
<protein>
    <submittedName>
        <fullName evidence="1">Uncharacterized protein</fullName>
    </submittedName>
</protein>
<gene>
    <name evidence="1" type="ORF">PL9631_450065</name>
</gene>
<accession>A0A7Z9BVB8</accession>
<dbReference type="AlphaFoldDB" id="A0A7Z9BVB8"/>
<keyword evidence="2" id="KW-1185">Reference proteome</keyword>
<reference evidence="1" key="1">
    <citation type="submission" date="2019-10" db="EMBL/GenBank/DDBJ databases">
        <authorList>
            <consortium name="Genoscope - CEA"/>
            <person name="William W."/>
        </authorList>
    </citation>
    <scope>NUCLEOTIDE SEQUENCE [LARGE SCALE GENOMIC DNA]</scope>
    <source>
        <strain evidence="1">BBR_PRJEB10994</strain>
    </source>
</reference>
<sequence>MIKILKRKGKIRVKGKYYLHDLATQNKKVTFDTVEPCILAIVLTGNGI</sequence>
<dbReference type="EMBL" id="CZCS02000185">
    <property type="protein sequence ID" value="VXD19546.1"/>
    <property type="molecule type" value="Genomic_DNA"/>
</dbReference>
<dbReference type="Proteomes" id="UP000182190">
    <property type="component" value="Unassembled WGS sequence"/>
</dbReference>
<comment type="caution">
    <text evidence="1">The sequence shown here is derived from an EMBL/GenBank/DDBJ whole genome shotgun (WGS) entry which is preliminary data.</text>
</comment>
<proteinExistence type="predicted"/>
<evidence type="ECO:0000313" key="1">
    <source>
        <dbReference type="EMBL" id="VXD19546.1"/>
    </source>
</evidence>
<organism evidence="1 2">
    <name type="scientific">Planktothrix paucivesiculata PCC 9631</name>
    <dbReference type="NCBI Taxonomy" id="671071"/>
    <lineage>
        <taxon>Bacteria</taxon>
        <taxon>Bacillati</taxon>
        <taxon>Cyanobacteriota</taxon>
        <taxon>Cyanophyceae</taxon>
        <taxon>Oscillatoriophycideae</taxon>
        <taxon>Oscillatoriales</taxon>
        <taxon>Microcoleaceae</taxon>
        <taxon>Planktothrix</taxon>
    </lineage>
</organism>